<protein>
    <submittedName>
        <fullName evidence="1">Tail tubular protein A</fullName>
    </submittedName>
</protein>
<dbReference type="RefSeq" id="YP_009777941.1">
    <property type="nucleotide sequence ID" value="NC_047707.1"/>
</dbReference>
<sequence>MPGRSTLLNAVNVLLLNIGEEPVDNLLDLKNQEARMAQMTIEEFHKDGQARGWTWNTDIGYTFNVDTEEEIVVPGNVLAFQVDPYQYNNRFMLRGKKVYDRLNQTTKFPSSSGVTQIQADVIWMLSWDDSPEVYNRYTTIRSARVFSTRVLGSDSVTQFTAVDEEKAMTELMRVEMLQANANALTGGPFGAPFPTYQPSFGLMRGGGPYVG</sequence>
<proteinExistence type="predicted"/>
<reference evidence="1 2" key="1">
    <citation type="journal article" date="2013" name="PLoS Genet.">
        <title>Expanding the Marine Virosphere Using Metagenomics.</title>
        <authorList>
            <person name="Mizuno C.M."/>
            <person name="Rodriguez-Valera F."/>
            <person name="Kimes N.E."/>
            <person name="Ghai R."/>
        </authorList>
    </citation>
    <scope>NUCLEOTIDE SEQUENCE [LARGE SCALE GENOMIC DNA]</scope>
    <source>
        <strain evidence="1">UvMED-CGR-U-MedDCM-OCT-S38-C3</strain>
    </source>
</reference>
<keyword evidence="2" id="KW-1185">Reference proteome</keyword>
<dbReference type="Pfam" id="PF17212">
    <property type="entry name" value="Tube"/>
    <property type="match status" value="1"/>
</dbReference>
<dbReference type="KEGG" id="vg:55412222"/>
<dbReference type="InterPro" id="IPR033767">
    <property type="entry name" value="Tail_Gp11"/>
</dbReference>
<accession>A0A6S4PMB6</accession>
<dbReference type="Proteomes" id="UP000504725">
    <property type="component" value="Segment"/>
</dbReference>
<name>A0A6S4PMB6_9CAUD</name>
<evidence type="ECO:0000313" key="1">
    <source>
        <dbReference type="EMBL" id="BAQ94444.1"/>
    </source>
</evidence>
<dbReference type="EMBL" id="AP013548">
    <property type="protein sequence ID" value="BAQ94444.1"/>
    <property type="molecule type" value="Genomic_DNA"/>
</dbReference>
<dbReference type="GeneID" id="55412222"/>
<organism evidence="1 2">
    <name type="scientific">uncultured phage_MedDCM-OCT-S38-C3</name>
    <dbReference type="NCBI Taxonomy" id="2740803"/>
    <lineage>
        <taxon>Viruses</taxon>
        <taxon>Duplodnaviria</taxon>
        <taxon>Heunggongvirae</taxon>
        <taxon>Uroviricota</taxon>
        <taxon>Caudoviricetes</taxon>
        <taxon>Autographivirales</taxon>
        <taxon>Stopalavirus</taxon>
        <taxon>Stopalavirus S38C3</taxon>
    </lineage>
</organism>
<evidence type="ECO:0000313" key="2">
    <source>
        <dbReference type="Proteomes" id="UP000504725"/>
    </source>
</evidence>